<dbReference type="InParanoid" id="D8QID7"/>
<dbReference type="GeneID" id="9596682"/>
<keyword evidence="5" id="KW-1185">Reference proteome</keyword>
<dbReference type="HOGENOM" id="CLU_787910_0_0_1"/>
<keyword evidence="2" id="KW-1133">Transmembrane helix</keyword>
<dbReference type="Proteomes" id="UP000007431">
    <property type="component" value="Unassembled WGS sequence"/>
</dbReference>
<evidence type="ECO:0000256" key="1">
    <source>
        <dbReference type="SAM" id="MobiDB-lite"/>
    </source>
</evidence>
<dbReference type="InterPro" id="IPR040976">
    <property type="entry name" value="Pkinase_fungal"/>
</dbReference>
<evidence type="ECO:0000259" key="3">
    <source>
        <dbReference type="Pfam" id="PF17667"/>
    </source>
</evidence>
<gene>
    <name evidence="4" type="ORF">SCHCODRAFT_238067</name>
</gene>
<evidence type="ECO:0000313" key="4">
    <source>
        <dbReference type="EMBL" id="EFI92386.1"/>
    </source>
</evidence>
<dbReference type="OrthoDB" id="2747778at2759"/>
<name>D8QID7_SCHCM</name>
<organism evidence="5">
    <name type="scientific">Schizophyllum commune (strain H4-8 / FGSC 9210)</name>
    <name type="common">Split gill fungus</name>
    <dbReference type="NCBI Taxonomy" id="578458"/>
    <lineage>
        <taxon>Eukaryota</taxon>
        <taxon>Fungi</taxon>
        <taxon>Dikarya</taxon>
        <taxon>Basidiomycota</taxon>
        <taxon>Agaricomycotina</taxon>
        <taxon>Agaricomycetes</taxon>
        <taxon>Agaricomycetidae</taxon>
        <taxon>Agaricales</taxon>
        <taxon>Schizophyllaceae</taxon>
        <taxon>Schizophyllum</taxon>
    </lineage>
</organism>
<dbReference type="KEGG" id="scm:SCHCO_02592584"/>
<sequence>MWDEKNKRGILIDWDLCAPTPSPADIAEDPTLNLLAQLPSRSGRPDRTGTWLFMSSMLLKTPGKLHTVQDDLESLFWVALYMILLYFPCGSIDVVPMIDRIFYEIEADDGTVRGGWKKRDFLDATGSDAVFDLPDSISEPLAIWFGMYRDMLADWVKHNIQLMATRDALNTFERKHGKGGDRWGRSARLRKALAETERAEPDLRNYEELQNQWKAIVEQGEEEGLFVENDRLNDEVHQHSPEYVLKIYRARHAAATEQKRLDNASANKEAIAARSQDSGSQSGQGVRRKRDSDEPQAGSSRSTTLLGSGQSGDMGEGDTEDEFARQRPTKRPRKPTQTGDGGNEGKGRRTRG</sequence>
<feature type="region of interest" description="Disordered" evidence="1">
    <location>
        <begin position="259"/>
        <end position="352"/>
    </location>
</feature>
<keyword evidence="2" id="KW-0812">Transmembrane</keyword>
<feature type="compositionally biased region" description="Low complexity" evidence="1">
    <location>
        <begin position="298"/>
        <end position="308"/>
    </location>
</feature>
<dbReference type="VEuPathDB" id="FungiDB:SCHCODRAFT_02592584"/>
<dbReference type="Pfam" id="PF17667">
    <property type="entry name" value="Pkinase_fungal"/>
    <property type="match status" value="1"/>
</dbReference>
<dbReference type="AlphaFoldDB" id="D8QID7"/>
<reference evidence="4 5" key="1">
    <citation type="journal article" date="2010" name="Nat. Biotechnol.">
        <title>Genome sequence of the model mushroom Schizophyllum commune.</title>
        <authorList>
            <person name="Ohm R.A."/>
            <person name="de Jong J.F."/>
            <person name="Lugones L.G."/>
            <person name="Aerts A."/>
            <person name="Kothe E."/>
            <person name="Stajich J.E."/>
            <person name="de Vries R.P."/>
            <person name="Record E."/>
            <person name="Levasseur A."/>
            <person name="Baker S.E."/>
            <person name="Bartholomew K.A."/>
            <person name="Coutinho P.M."/>
            <person name="Erdmann S."/>
            <person name="Fowler T.J."/>
            <person name="Gathman A.C."/>
            <person name="Lombard V."/>
            <person name="Henrissat B."/>
            <person name="Knabe N."/>
            <person name="Kuees U."/>
            <person name="Lilly W.W."/>
            <person name="Lindquist E."/>
            <person name="Lucas S."/>
            <person name="Magnuson J.K."/>
            <person name="Piumi F."/>
            <person name="Raudaskoski M."/>
            <person name="Salamov A."/>
            <person name="Schmutz J."/>
            <person name="Schwarze F.W.M.R."/>
            <person name="vanKuyk P.A."/>
            <person name="Horton J.S."/>
            <person name="Grigoriev I.V."/>
            <person name="Woesten H.A.B."/>
        </authorList>
    </citation>
    <scope>NUCLEOTIDE SEQUENCE [LARGE SCALE GENOMIC DNA]</scope>
    <source>
        <strain evidence="5">H4-8 / FGSC 9210</strain>
    </source>
</reference>
<protein>
    <recommendedName>
        <fullName evidence="3">Fungal-type protein kinase domain-containing protein</fullName>
    </recommendedName>
</protein>
<keyword evidence="2" id="KW-0472">Membrane</keyword>
<evidence type="ECO:0000256" key="2">
    <source>
        <dbReference type="SAM" id="Phobius"/>
    </source>
</evidence>
<proteinExistence type="predicted"/>
<dbReference type="RefSeq" id="XP_003027289.1">
    <property type="nucleotide sequence ID" value="XM_003027243.1"/>
</dbReference>
<accession>D8QID7</accession>
<feature type="compositionally biased region" description="Low complexity" evidence="1">
    <location>
        <begin position="275"/>
        <end position="285"/>
    </location>
</feature>
<feature type="domain" description="Fungal-type protein kinase" evidence="3">
    <location>
        <begin position="4"/>
        <end position="82"/>
    </location>
</feature>
<feature type="transmembrane region" description="Helical" evidence="2">
    <location>
        <begin position="75"/>
        <end position="95"/>
    </location>
</feature>
<evidence type="ECO:0000313" key="5">
    <source>
        <dbReference type="Proteomes" id="UP000007431"/>
    </source>
</evidence>
<feature type="compositionally biased region" description="Basic and acidic residues" evidence="1">
    <location>
        <begin position="343"/>
        <end position="352"/>
    </location>
</feature>
<dbReference type="EMBL" id="GL377313">
    <property type="protein sequence ID" value="EFI92386.1"/>
    <property type="molecule type" value="Genomic_DNA"/>
</dbReference>